<reference evidence="2 3" key="1">
    <citation type="submission" date="2019-12" db="EMBL/GenBank/DDBJ databases">
        <title>A genome sequence resource for the geographically widespread anthracnose pathogen Colletotrichum asianum.</title>
        <authorList>
            <person name="Meng Y."/>
        </authorList>
    </citation>
    <scope>NUCLEOTIDE SEQUENCE [LARGE SCALE GENOMIC DNA]</scope>
    <source>
        <strain evidence="2 3">ICMP 18580</strain>
    </source>
</reference>
<keyword evidence="1" id="KW-0732">Signal</keyword>
<organism evidence="2 3">
    <name type="scientific">Colletotrichum asianum</name>
    <dbReference type="NCBI Taxonomy" id="702518"/>
    <lineage>
        <taxon>Eukaryota</taxon>
        <taxon>Fungi</taxon>
        <taxon>Dikarya</taxon>
        <taxon>Ascomycota</taxon>
        <taxon>Pezizomycotina</taxon>
        <taxon>Sordariomycetes</taxon>
        <taxon>Hypocreomycetidae</taxon>
        <taxon>Glomerellales</taxon>
        <taxon>Glomerellaceae</taxon>
        <taxon>Colletotrichum</taxon>
        <taxon>Colletotrichum gloeosporioides species complex</taxon>
    </lineage>
</organism>
<protein>
    <submittedName>
        <fullName evidence="2">Uncharacterized protein</fullName>
    </submittedName>
</protein>
<dbReference type="OrthoDB" id="10447669at2759"/>
<dbReference type="EMBL" id="WOWK01000089">
    <property type="protein sequence ID" value="KAF0319927.1"/>
    <property type="molecule type" value="Genomic_DNA"/>
</dbReference>
<sequence>MKLSSLAWIVAAIHISTAAAAVRDVHCFKAHPAEWESNCSEADRAACGNRCEGTCQTANSISMATPEGSCDCWCHG</sequence>
<gene>
    <name evidence="2" type="ORF">GQ607_012870</name>
</gene>
<evidence type="ECO:0000313" key="3">
    <source>
        <dbReference type="Proteomes" id="UP000434172"/>
    </source>
</evidence>
<comment type="caution">
    <text evidence="2">The sequence shown here is derived from an EMBL/GenBank/DDBJ whole genome shotgun (WGS) entry which is preliminary data.</text>
</comment>
<evidence type="ECO:0000313" key="2">
    <source>
        <dbReference type="EMBL" id="KAF0319927.1"/>
    </source>
</evidence>
<evidence type="ECO:0000256" key="1">
    <source>
        <dbReference type="SAM" id="SignalP"/>
    </source>
</evidence>
<feature type="signal peptide" evidence="1">
    <location>
        <begin position="1"/>
        <end position="20"/>
    </location>
</feature>
<dbReference type="AlphaFoldDB" id="A0A8H3ZLD8"/>
<keyword evidence="3" id="KW-1185">Reference proteome</keyword>
<accession>A0A8H3ZLD8</accession>
<name>A0A8H3ZLD8_9PEZI</name>
<feature type="chain" id="PRO_5034097246" evidence="1">
    <location>
        <begin position="21"/>
        <end position="76"/>
    </location>
</feature>
<proteinExistence type="predicted"/>
<dbReference type="Proteomes" id="UP000434172">
    <property type="component" value="Unassembled WGS sequence"/>
</dbReference>